<evidence type="ECO:0000313" key="3">
    <source>
        <dbReference type="Proteomes" id="UP000760494"/>
    </source>
</evidence>
<organism evidence="2 3">
    <name type="scientific">Fusarium fujikuroi</name>
    <name type="common">Bakanae and foot rot disease fungus</name>
    <name type="synonym">Gibberella fujikuroi</name>
    <dbReference type="NCBI Taxonomy" id="5127"/>
    <lineage>
        <taxon>Eukaryota</taxon>
        <taxon>Fungi</taxon>
        <taxon>Dikarya</taxon>
        <taxon>Ascomycota</taxon>
        <taxon>Pezizomycotina</taxon>
        <taxon>Sordariomycetes</taxon>
        <taxon>Hypocreomycetidae</taxon>
        <taxon>Hypocreales</taxon>
        <taxon>Nectriaceae</taxon>
        <taxon>Fusarium</taxon>
        <taxon>Fusarium fujikuroi species complex</taxon>
    </lineage>
</organism>
<dbReference type="EMBL" id="CABFJX010000036">
    <property type="protein sequence ID" value="VTT59995.1"/>
    <property type="molecule type" value="Genomic_DNA"/>
</dbReference>
<comment type="caution">
    <text evidence="2">The sequence shown here is derived from an EMBL/GenBank/DDBJ whole genome shotgun (WGS) entry which is preliminary data.</text>
</comment>
<dbReference type="Proteomes" id="UP000760494">
    <property type="component" value="Unassembled WGS sequence"/>
</dbReference>
<gene>
    <name evidence="2" type="ORF">C2S_14241</name>
</gene>
<proteinExistence type="predicted"/>
<dbReference type="AlphaFoldDB" id="A0A5Q3D6L4"/>
<accession>A0A5Q3D6L4</accession>
<name>A0A5Q3D6L4_FUSFU</name>
<feature type="region of interest" description="Disordered" evidence="1">
    <location>
        <begin position="95"/>
        <end position="140"/>
    </location>
</feature>
<feature type="compositionally biased region" description="Basic and acidic residues" evidence="1">
    <location>
        <begin position="96"/>
        <end position="106"/>
    </location>
</feature>
<reference evidence="2" key="1">
    <citation type="submission" date="2019-05" db="EMBL/GenBank/DDBJ databases">
        <authorList>
            <person name="Piombo E."/>
        </authorList>
    </citation>
    <scope>NUCLEOTIDE SEQUENCE</scope>
    <source>
        <strain evidence="2">C2S</strain>
    </source>
</reference>
<evidence type="ECO:0000256" key="1">
    <source>
        <dbReference type="SAM" id="MobiDB-lite"/>
    </source>
</evidence>
<sequence>MHAYMLAPDTWALPLHTEEEWKREASMLLYSVQPDYMAGGFHETADSTNLDHGCEVSQAMDRYTGSINDPGTVEHTRGIGRAWARTGFVGSPDACRWGHGDGESTADRLSMPPRDMFPGTVIGTSPSVYGQRSGKGGKTR</sequence>
<evidence type="ECO:0000313" key="2">
    <source>
        <dbReference type="EMBL" id="VTT59995.1"/>
    </source>
</evidence>
<protein>
    <submittedName>
        <fullName evidence="2">Uncharacterized protein</fullName>
    </submittedName>
</protein>